<feature type="region of interest" description="Disordered" evidence="1">
    <location>
        <begin position="516"/>
        <end position="547"/>
    </location>
</feature>
<feature type="region of interest" description="Disordered" evidence="1">
    <location>
        <begin position="460"/>
        <end position="481"/>
    </location>
</feature>
<accession>A0A6H5IWK0</accession>
<evidence type="ECO:0000313" key="2">
    <source>
        <dbReference type="EMBL" id="CAB0041725.1"/>
    </source>
</evidence>
<dbReference type="OrthoDB" id="7701466at2759"/>
<feature type="compositionally biased region" description="Low complexity" evidence="1">
    <location>
        <begin position="921"/>
        <end position="932"/>
    </location>
</feature>
<feature type="compositionally biased region" description="Low complexity" evidence="1">
    <location>
        <begin position="867"/>
        <end position="883"/>
    </location>
</feature>
<feature type="compositionally biased region" description="Pro residues" evidence="1">
    <location>
        <begin position="884"/>
        <end position="900"/>
    </location>
</feature>
<sequence length="1227" mass="132879">MMLQSKVNLSNYWLRLRSLLFVCGEIRILMNQNLHKDRIFLAVYRRPSAKPVKISSRSKNGSKPYVKRIELSSAEYTQMRTRRRVRGGCSTYIYMYERARISCATQSTHIVCIVYFACVSTASTLKGHCRMVNWPYQITTDLLRLYQSSFLACKALFHVPELCYKCAFQQVHILPSRFVETCNVYMLEHVHWKIKKQSADCLLTFDPGSRTKQRETEDMPKPTCCVRLTKANSRFIIPGTLTIIIQPRQRHFSSSTYECANLKCMAASIHQGACTQNFTTRLNLTKYELSLVLKCTARTAAWRNFDILEPGSEARVTITSNDANFGATHDARKIKCGLQNVTRCKTSNFDRIRIHTDVLGSTEMTEFAPKLKGRPRRKRKKRDVSPAGESSNESEASVASSATASTFKGLNTSSTIENRTRPPSRSSNASTPVKKEKKIGVEEKRFVAEIHQFMTARKTPLAISSSSTSSPTSNSPISTTPALERQLNSPLVSNQVIPSSSPPGLPVNASVTPTAATLTPLPEKDLKEMKLDSKGKENIPLYEKDKPRSPELVDLENDAEPSVRDKIIVPIVPNFKKRKLEILREGGLDITTVDNDIRPSVIQPTTVVTTLNTSTATSATASVTSPTNLWSDKAGEKSFMPPTNAIIPKLINVTVTPDISHILPLEAEQRHQQRQQQHSPKLPPSQPPISKSPTNRVINVGSPHNSSLLQLYADANVPAPHSVSAELTQRFGAESVTTANGRPVPPPKVTQGIESTTTGGDTVANQEPQCCSAVTVPRCCSRLNTPLAATTNLEDPGTPASWKGPPPGSEASPYTPNSVGGGPNSGPYSNSGGPPSNAGYSGPSPFPGGVGSPAGGPPYQGPPPGSTTPQYTASPAPSGSSTPGPGPPPNAGGFPPPPNNAGPSYNGPSPFSSPPQGGPPGQFVSRPGSSGPPFGPPGGPGGPPPHFNPHGQPFPSPQYGMPPGSPFGPGGPHPMGGPMGPGHPAMMGPGGPVERIDQGINILKNLTLDSPQRCANCTRKEDKKSRKCCASCQRPICSNHSYILCNTYPRIRSASKTDFWIAGASRLRSRSNSRSPVDSSSKNTLGLSSSSYMEATTASYHLVLLLLPCSSLTLSPTKMVKNGEQEHLCELAQLCAFIYTSAARSVRGADGCSSRVGFLKADDMILTIFQKVTIRKKPWKEVIQKSRLLRGHTLLASPPELDIFFRTRCLVPSCECGSRFCRRCRSV</sequence>
<feature type="compositionally biased region" description="Pro residues" evidence="1">
    <location>
        <begin position="933"/>
        <end position="956"/>
    </location>
</feature>
<protein>
    <submittedName>
        <fullName evidence="2">Uncharacterized protein</fullName>
    </submittedName>
</protein>
<feature type="region of interest" description="Disordered" evidence="1">
    <location>
        <begin position="789"/>
        <end position="995"/>
    </location>
</feature>
<feature type="compositionally biased region" description="Low complexity" evidence="1">
    <location>
        <begin position="385"/>
        <end position="405"/>
    </location>
</feature>
<dbReference type="EMBL" id="CADCXV010001128">
    <property type="protein sequence ID" value="CAB0041725.1"/>
    <property type="molecule type" value="Genomic_DNA"/>
</dbReference>
<evidence type="ECO:0000256" key="1">
    <source>
        <dbReference type="SAM" id="MobiDB-lite"/>
    </source>
</evidence>
<feature type="region of interest" description="Disordered" evidence="1">
    <location>
        <begin position="735"/>
        <end position="765"/>
    </location>
</feature>
<reference evidence="2 3" key="1">
    <citation type="submission" date="2020-02" db="EMBL/GenBank/DDBJ databases">
        <authorList>
            <person name="Ferguson B K."/>
        </authorList>
    </citation>
    <scope>NUCLEOTIDE SEQUENCE [LARGE SCALE GENOMIC DNA]</scope>
</reference>
<feature type="compositionally biased region" description="Polar residues" evidence="1">
    <location>
        <begin position="406"/>
        <end position="431"/>
    </location>
</feature>
<feature type="compositionally biased region" description="Basic and acidic residues" evidence="1">
    <location>
        <begin position="522"/>
        <end position="547"/>
    </location>
</feature>
<dbReference type="Proteomes" id="UP000479190">
    <property type="component" value="Unassembled WGS sequence"/>
</dbReference>
<organism evidence="2 3">
    <name type="scientific">Trichogramma brassicae</name>
    <dbReference type="NCBI Taxonomy" id="86971"/>
    <lineage>
        <taxon>Eukaryota</taxon>
        <taxon>Metazoa</taxon>
        <taxon>Ecdysozoa</taxon>
        <taxon>Arthropoda</taxon>
        <taxon>Hexapoda</taxon>
        <taxon>Insecta</taxon>
        <taxon>Pterygota</taxon>
        <taxon>Neoptera</taxon>
        <taxon>Endopterygota</taxon>
        <taxon>Hymenoptera</taxon>
        <taxon>Apocrita</taxon>
        <taxon>Proctotrupomorpha</taxon>
        <taxon>Chalcidoidea</taxon>
        <taxon>Trichogrammatidae</taxon>
        <taxon>Trichogramma</taxon>
    </lineage>
</organism>
<gene>
    <name evidence="2" type="ORF">TBRA_LOCUS13383</name>
</gene>
<dbReference type="AlphaFoldDB" id="A0A6H5IWK0"/>
<feature type="compositionally biased region" description="Low complexity" evidence="1">
    <location>
        <begin position="463"/>
        <end position="481"/>
    </location>
</feature>
<keyword evidence="3" id="KW-1185">Reference proteome</keyword>
<feature type="region of interest" description="Disordered" evidence="1">
    <location>
        <begin position="668"/>
        <end position="698"/>
    </location>
</feature>
<evidence type="ECO:0000313" key="3">
    <source>
        <dbReference type="Proteomes" id="UP000479190"/>
    </source>
</evidence>
<feature type="compositionally biased region" description="Low complexity" evidence="1">
    <location>
        <begin position="825"/>
        <end position="843"/>
    </location>
</feature>
<proteinExistence type="predicted"/>
<feature type="compositionally biased region" description="Polar residues" evidence="1">
    <location>
        <begin position="688"/>
        <end position="698"/>
    </location>
</feature>
<feature type="compositionally biased region" description="Pro residues" evidence="1">
    <location>
        <begin position="855"/>
        <end position="866"/>
    </location>
</feature>
<feature type="compositionally biased region" description="Pro residues" evidence="1">
    <location>
        <begin position="963"/>
        <end position="972"/>
    </location>
</feature>
<name>A0A6H5IWK0_9HYME</name>
<feature type="region of interest" description="Disordered" evidence="1">
    <location>
        <begin position="366"/>
        <end position="437"/>
    </location>
</feature>
<feature type="compositionally biased region" description="Polar residues" evidence="1">
    <location>
        <begin position="752"/>
        <end position="765"/>
    </location>
</feature>
<feature type="compositionally biased region" description="Low complexity" evidence="1">
    <location>
        <begin position="901"/>
        <end position="910"/>
    </location>
</feature>
<feature type="compositionally biased region" description="Basic residues" evidence="1">
    <location>
        <begin position="371"/>
        <end position="382"/>
    </location>
</feature>